<dbReference type="Proteomes" id="UP001500542">
    <property type="component" value="Unassembled WGS sequence"/>
</dbReference>
<evidence type="ECO:0000313" key="3">
    <source>
        <dbReference type="Proteomes" id="UP001500542"/>
    </source>
</evidence>
<feature type="transmembrane region" description="Helical" evidence="1">
    <location>
        <begin position="27"/>
        <end position="46"/>
    </location>
</feature>
<accession>A0ABP4AP15</accession>
<feature type="transmembrane region" description="Helical" evidence="1">
    <location>
        <begin position="53"/>
        <end position="78"/>
    </location>
</feature>
<keyword evidence="1" id="KW-0812">Transmembrane</keyword>
<evidence type="ECO:0000256" key="1">
    <source>
        <dbReference type="SAM" id="Phobius"/>
    </source>
</evidence>
<name>A0ABP4AP15_9ACTN</name>
<keyword evidence="1" id="KW-0472">Membrane</keyword>
<keyword evidence="1" id="KW-1133">Transmembrane helix</keyword>
<comment type="caution">
    <text evidence="2">The sequence shown here is derived from an EMBL/GenBank/DDBJ whole genome shotgun (WGS) entry which is preliminary data.</text>
</comment>
<evidence type="ECO:0000313" key="2">
    <source>
        <dbReference type="EMBL" id="GAA0937481.1"/>
    </source>
</evidence>
<keyword evidence="3" id="KW-1185">Reference proteome</keyword>
<protein>
    <submittedName>
        <fullName evidence="2">Uncharacterized protein</fullName>
    </submittedName>
</protein>
<feature type="transmembrane region" description="Helical" evidence="1">
    <location>
        <begin position="90"/>
        <end position="108"/>
    </location>
</feature>
<organism evidence="2 3">
    <name type="scientific">Kribbella koreensis</name>
    <dbReference type="NCBI Taxonomy" id="57909"/>
    <lineage>
        <taxon>Bacteria</taxon>
        <taxon>Bacillati</taxon>
        <taxon>Actinomycetota</taxon>
        <taxon>Actinomycetes</taxon>
        <taxon>Propionibacteriales</taxon>
        <taxon>Kribbellaceae</taxon>
        <taxon>Kribbella</taxon>
    </lineage>
</organism>
<gene>
    <name evidence="2" type="ORF">GCM10009554_25780</name>
</gene>
<dbReference type="EMBL" id="BAAAHK010000006">
    <property type="protein sequence ID" value="GAA0937481.1"/>
    <property type="molecule type" value="Genomic_DNA"/>
</dbReference>
<reference evidence="3" key="1">
    <citation type="journal article" date="2019" name="Int. J. Syst. Evol. Microbiol.">
        <title>The Global Catalogue of Microorganisms (GCM) 10K type strain sequencing project: providing services to taxonomists for standard genome sequencing and annotation.</title>
        <authorList>
            <consortium name="The Broad Institute Genomics Platform"/>
            <consortium name="The Broad Institute Genome Sequencing Center for Infectious Disease"/>
            <person name="Wu L."/>
            <person name="Ma J."/>
        </authorList>
    </citation>
    <scope>NUCLEOTIDE SEQUENCE [LARGE SCALE GENOMIC DNA]</scope>
    <source>
        <strain evidence="3">JCM 10977</strain>
    </source>
</reference>
<sequence length="127" mass="13758">MAGGALVLAWTGFVVHNFADLPGQTFVSPETLLPSLGFVGIAVLWLTGAHRAAVWAALVWGGLHLVGGAFLSVLPLPILPFDPEQSLRHYLFHVLYGVTQLPLLLVAWRSRRTDGLPDRPGVLNDRT</sequence>
<proteinExistence type="predicted"/>